<feature type="compositionally biased region" description="Polar residues" evidence="1">
    <location>
        <begin position="34"/>
        <end position="45"/>
    </location>
</feature>
<proteinExistence type="predicted"/>
<feature type="region of interest" description="Disordered" evidence="1">
    <location>
        <begin position="34"/>
        <end position="53"/>
    </location>
</feature>
<dbReference type="InParanoid" id="B9TK16"/>
<dbReference type="Proteomes" id="UP000008311">
    <property type="component" value="Unassembled WGS sequence"/>
</dbReference>
<name>B9TK16_RICCO</name>
<evidence type="ECO:0000313" key="2">
    <source>
        <dbReference type="EMBL" id="EEF23798.1"/>
    </source>
</evidence>
<reference evidence="3" key="1">
    <citation type="journal article" date="2010" name="Nat. Biotechnol.">
        <title>Draft genome sequence of the oilseed species Ricinus communis.</title>
        <authorList>
            <person name="Chan A.P."/>
            <person name="Crabtree J."/>
            <person name="Zhao Q."/>
            <person name="Lorenzi H."/>
            <person name="Orvis J."/>
            <person name="Puiu D."/>
            <person name="Melake-Berhan A."/>
            <person name="Jones K.M."/>
            <person name="Redman J."/>
            <person name="Chen G."/>
            <person name="Cahoon E.B."/>
            <person name="Gedil M."/>
            <person name="Stanke M."/>
            <person name="Haas B.J."/>
            <person name="Wortman J.R."/>
            <person name="Fraser-Liggett C.M."/>
            <person name="Ravel J."/>
            <person name="Rabinowicz P.D."/>
        </authorList>
    </citation>
    <scope>NUCLEOTIDE SEQUENCE [LARGE SCALE GENOMIC DNA]</scope>
    <source>
        <strain evidence="3">cv. Hale</strain>
    </source>
</reference>
<gene>
    <name evidence="2" type="ORF">RCOM_1882100</name>
</gene>
<evidence type="ECO:0000256" key="1">
    <source>
        <dbReference type="SAM" id="MobiDB-lite"/>
    </source>
</evidence>
<evidence type="ECO:0000313" key="3">
    <source>
        <dbReference type="Proteomes" id="UP000008311"/>
    </source>
</evidence>
<organism evidence="2 3">
    <name type="scientific">Ricinus communis</name>
    <name type="common">Castor bean</name>
    <dbReference type="NCBI Taxonomy" id="3988"/>
    <lineage>
        <taxon>Eukaryota</taxon>
        <taxon>Viridiplantae</taxon>
        <taxon>Streptophyta</taxon>
        <taxon>Embryophyta</taxon>
        <taxon>Tracheophyta</taxon>
        <taxon>Spermatophyta</taxon>
        <taxon>Magnoliopsida</taxon>
        <taxon>eudicotyledons</taxon>
        <taxon>Gunneridae</taxon>
        <taxon>Pentapetalae</taxon>
        <taxon>rosids</taxon>
        <taxon>fabids</taxon>
        <taxon>Malpighiales</taxon>
        <taxon>Euphorbiaceae</taxon>
        <taxon>Acalyphoideae</taxon>
        <taxon>Acalypheae</taxon>
        <taxon>Ricinus</taxon>
    </lineage>
</organism>
<dbReference type="AlphaFoldDB" id="B9TK16"/>
<keyword evidence="3" id="KW-1185">Reference proteome</keyword>
<sequence>MLCENLPRTPPSHVLETIMSRCGSAAKALGSAQGRFSSAQDNSTGVGARIPSL</sequence>
<dbReference type="EMBL" id="EQ984626">
    <property type="protein sequence ID" value="EEF23798.1"/>
    <property type="molecule type" value="Genomic_DNA"/>
</dbReference>
<accession>B9TK16</accession>
<protein>
    <submittedName>
        <fullName evidence="2">Uncharacterized protein</fullName>
    </submittedName>
</protein>